<dbReference type="Proteomes" id="UP000554054">
    <property type="component" value="Unassembled WGS sequence"/>
</dbReference>
<keyword evidence="5" id="KW-1185">Reference proteome</keyword>
<accession>A0A852VVR2</accession>
<dbReference type="RefSeq" id="WP_246297138.1">
    <property type="nucleotide sequence ID" value="NZ_JACCAE010000001.1"/>
</dbReference>
<dbReference type="SUPFAM" id="SSF53807">
    <property type="entry name" value="Helical backbone' metal receptor"/>
    <property type="match status" value="1"/>
</dbReference>
<evidence type="ECO:0000313" key="4">
    <source>
        <dbReference type="EMBL" id="NYF98374.1"/>
    </source>
</evidence>
<organism evidence="4 5">
    <name type="scientific">Janibacter cremeus</name>
    <dbReference type="NCBI Taxonomy" id="1285192"/>
    <lineage>
        <taxon>Bacteria</taxon>
        <taxon>Bacillati</taxon>
        <taxon>Actinomycetota</taxon>
        <taxon>Actinomycetes</taxon>
        <taxon>Micrococcales</taxon>
        <taxon>Intrasporangiaceae</taxon>
        <taxon>Janibacter</taxon>
    </lineage>
</organism>
<comment type="caution">
    <text evidence="4">The sequence shown here is derived from an EMBL/GenBank/DDBJ whole genome shotgun (WGS) entry which is preliminary data.</text>
</comment>
<name>A0A852VVR2_9MICO</name>
<dbReference type="InterPro" id="IPR050902">
    <property type="entry name" value="ABC_Transporter_SBP"/>
</dbReference>
<dbReference type="PANTHER" id="PTHR30535">
    <property type="entry name" value="VITAMIN B12-BINDING PROTEIN"/>
    <property type="match status" value="1"/>
</dbReference>
<dbReference type="Pfam" id="PF01497">
    <property type="entry name" value="Peripla_BP_2"/>
    <property type="match status" value="1"/>
</dbReference>
<feature type="region of interest" description="Disordered" evidence="2">
    <location>
        <begin position="1"/>
        <end position="25"/>
    </location>
</feature>
<reference evidence="4 5" key="1">
    <citation type="submission" date="2020-07" db="EMBL/GenBank/DDBJ databases">
        <title>Sequencing the genomes of 1000 actinobacteria strains.</title>
        <authorList>
            <person name="Klenk H.-P."/>
        </authorList>
    </citation>
    <scope>NUCLEOTIDE SEQUENCE [LARGE SCALE GENOMIC DNA]</scope>
    <source>
        <strain evidence="4 5">DSM 26154</strain>
    </source>
</reference>
<evidence type="ECO:0000256" key="2">
    <source>
        <dbReference type="SAM" id="MobiDB-lite"/>
    </source>
</evidence>
<dbReference type="Gene3D" id="3.40.50.1980">
    <property type="entry name" value="Nitrogenase molybdenum iron protein domain"/>
    <property type="match status" value="2"/>
</dbReference>
<comment type="similarity">
    <text evidence="1">Belongs to the bacterial solute-binding protein 8 family.</text>
</comment>
<proteinExistence type="inferred from homology"/>
<sequence length="318" mass="33666">MLASCAQAPSGEGGGPTPASSGAFPVTIDNCGQDVTLEKAPEEAITLNQGATEVALALGLEDRLAGTAYLDDQVAQQWRGAYDSVPVLAKEYPSQETFLEAEPDLAYASYASAFDAKSVGTRDELAAQKIPTYLSPFGCPDEKDQPEASFESAWTEIEDVATIFGVKDRGAQVVQEQEQALDDVRATSTGEGIDVLWYDSNTKTPFVGGGGGGPQLVLDAVGATNIFADLADSSWEEVSWEQVVAADPEVIVLADAAWSTAEEKIEYLENDPVLSELGAVQQTRYVTVPFAASTPGVRLVEGAQTVSEQLAQFEELGK</sequence>
<evidence type="ECO:0000313" key="5">
    <source>
        <dbReference type="Proteomes" id="UP000554054"/>
    </source>
</evidence>
<dbReference type="PROSITE" id="PS50983">
    <property type="entry name" value="FE_B12_PBP"/>
    <property type="match status" value="1"/>
</dbReference>
<protein>
    <submittedName>
        <fullName evidence="4">Iron complex transport system substrate-binding protein</fullName>
    </submittedName>
</protein>
<evidence type="ECO:0000256" key="1">
    <source>
        <dbReference type="ARBA" id="ARBA00008814"/>
    </source>
</evidence>
<dbReference type="AlphaFoldDB" id="A0A852VVR2"/>
<dbReference type="EMBL" id="JACCAE010000001">
    <property type="protein sequence ID" value="NYF98374.1"/>
    <property type="molecule type" value="Genomic_DNA"/>
</dbReference>
<feature type="domain" description="Fe/B12 periplasmic-binding" evidence="3">
    <location>
        <begin position="43"/>
        <end position="318"/>
    </location>
</feature>
<evidence type="ECO:0000259" key="3">
    <source>
        <dbReference type="PROSITE" id="PS50983"/>
    </source>
</evidence>
<dbReference type="InterPro" id="IPR002491">
    <property type="entry name" value="ABC_transptr_periplasmic_BD"/>
</dbReference>
<dbReference type="PANTHER" id="PTHR30535:SF7">
    <property type="entry name" value="IRON(III) DICITRATE-BINDING PROTEIN"/>
    <property type="match status" value="1"/>
</dbReference>
<gene>
    <name evidence="4" type="ORF">BJY20_001766</name>
</gene>